<evidence type="ECO:0000313" key="2">
    <source>
        <dbReference type="Proteomes" id="UP001183615"/>
    </source>
</evidence>
<dbReference type="EMBL" id="JAVREV010000007">
    <property type="protein sequence ID" value="MDT0444004.1"/>
    <property type="molecule type" value="Genomic_DNA"/>
</dbReference>
<accession>A0ABU2S6E0</accession>
<name>A0ABU2S6E0_9ACTN</name>
<dbReference type="Proteomes" id="UP001183615">
    <property type="component" value="Unassembled WGS sequence"/>
</dbReference>
<comment type="caution">
    <text evidence="1">The sequence shown here is derived from an EMBL/GenBank/DDBJ whole genome shotgun (WGS) entry which is preliminary data.</text>
</comment>
<organism evidence="1 2">
    <name type="scientific">Streptomyces johnsoniae</name>
    <dbReference type="NCBI Taxonomy" id="3075532"/>
    <lineage>
        <taxon>Bacteria</taxon>
        <taxon>Bacillati</taxon>
        <taxon>Actinomycetota</taxon>
        <taxon>Actinomycetes</taxon>
        <taxon>Kitasatosporales</taxon>
        <taxon>Streptomycetaceae</taxon>
        <taxon>Streptomyces</taxon>
    </lineage>
</organism>
<reference evidence="2" key="1">
    <citation type="submission" date="2023-07" db="EMBL/GenBank/DDBJ databases">
        <title>30 novel species of actinomycetes from the DSMZ collection.</title>
        <authorList>
            <person name="Nouioui I."/>
        </authorList>
    </citation>
    <scope>NUCLEOTIDE SEQUENCE [LARGE SCALE GENOMIC DNA]</scope>
    <source>
        <strain evidence="2">DSM 41886</strain>
    </source>
</reference>
<gene>
    <name evidence="1" type="ORF">RM779_15580</name>
</gene>
<keyword evidence="2" id="KW-1185">Reference proteome</keyword>
<protein>
    <submittedName>
        <fullName evidence="1">Uncharacterized protein</fullName>
    </submittedName>
</protein>
<sequence>MWLLAAWSPEETTGWAATLVPGRTKSREDQQWPKPPPLPEIAEAGDLPAVSGATVLTSRVSVGPGRPYGSARSDAEVADELATSITEVTGVRGGRGEALVRLLADRIAGPYSDVLRLTTAAGASNGPGPREPLHLLHRDTWGSTLRVLLEAAPKVQQPPAFAAEGADGPLRTRIACLMTLLSELLWVDNNTPVTFRFRLDQLGQGDGNRMTEAVRWWAESGENGENVNERGEGEFQTVSAAEFPARLRNGILFNRLWDEDDAEDGEELPDGHLVAFLMDDLSDLLLTRMGEGARIACAGYPSDGAHERITVLLAAGQEAAVLEVDLT</sequence>
<evidence type="ECO:0000313" key="1">
    <source>
        <dbReference type="EMBL" id="MDT0444004.1"/>
    </source>
</evidence>
<proteinExistence type="predicted"/>